<keyword evidence="1" id="KW-1133">Transmembrane helix</keyword>
<dbReference type="Proteomes" id="UP001597506">
    <property type="component" value="Unassembled WGS sequence"/>
</dbReference>
<dbReference type="EMBL" id="JBHUMF010000031">
    <property type="protein sequence ID" value="MFD2682341.1"/>
    <property type="molecule type" value="Genomic_DNA"/>
</dbReference>
<feature type="transmembrane region" description="Helical" evidence="1">
    <location>
        <begin position="12"/>
        <end position="29"/>
    </location>
</feature>
<feature type="transmembrane region" description="Helical" evidence="1">
    <location>
        <begin position="97"/>
        <end position="114"/>
    </location>
</feature>
<dbReference type="InterPro" id="IPR006976">
    <property type="entry name" value="VanZ-like"/>
</dbReference>
<organism evidence="3 4">
    <name type="scientific">Bacillus seohaeanensis</name>
    <dbReference type="NCBI Taxonomy" id="284580"/>
    <lineage>
        <taxon>Bacteria</taxon>
        <taxon>Bacillati</taxon>
        <taxon>Bacillota</taxon>
        <taxon>Bacilli</taxon>
        <taxon>Bacillales</taxon>
        <taxon>Bacillaceae</taxon>
        <taxon>Bacillus</taxon>
    </lineage>
</organism>
<dbReference type="PANTHER" id="PTHR36834:SF1">
    <property type="entry name" value="INTEGRAL MEMBRANE PROTEIN"/>
    <property type="match status" value="1"/>
</dbReference>
<evidence type="ECO:0000313" key="4">
    <source>
        <dbReference type="Proteomes" id="UP001597506"/>
    </source>
</evidence>
<keyword evidence="1" id="KW-0812">Transmembrane</keyword>
<sequence>MIELWRSFSWVIPILTLAASTLVIVIHFWKQQKGGGRWLDILPILFVILSIAAIFLITLSPPIPGTAMEGTTNFEPFSNLKLNLIYRNHLDVPIRNLLANIVLFIPFAFAIGWWMRKHKWIIVKVTFLGALLSFLIELFQYWLPLGRATDVDDWMMNTLGALCGGILFVVLKRMYRIIYLNVIRYKS</sequence>
<gene>
    <name evidence="3" type="ORF">ACFSUL_16495</name>
</gene>
<keyword evidence="4" id="KW-1185">Reference proteome</keyword>
<evidence type="ECO:0000259" key="2">
    <source>
        <dbReference type="Pfam" id="PF04892"/>
    </source>
</evidence>
<dbReference type="PANTHER" id="PTHR36834">
    <property type="entry name" value="MEMBRANE PROTEIN-RELATED"/>
    <property type="match status" value="1"/>
</dbReference>
<keyword evidence="1" id="KW-0472">Membrane</keyword>
<feature type="domain" description="VanZ-like" evidence="2">
    <location>
        <begin position="46"/>
        <end position="171"/>
    </location>
</feature>
<accession>A0ABW5RVG6</accession>
<dbReference type="NCBIfam" id="NF037970">
    <property type="entry name" value="vanZ_1"/>
    <property type="match status" value="1"/>
</dbReference>
<proteinExistence type="predicted"/>
<dbReference type="RefSeq" id="WP_377937026.1">
    <property type="nucleotide sequence ID" value="NZ_JBHUMF010000031.1"/>
</dbReference>
<feature type="transmembrane region" description="Helical" evidence="1">
    <location>
        <begin position="154"/>
        <end position="171"/>
    </location>
</feature>
<feature type="transmembrane region" description="Helical" evidence="1">
    <location>
        <begin position="121"/>
        <end position="142"/>
    </location>
</feature>
<reference evidence="4" key="1">
    <citation type="journal article" date="2019" name="Int. J. Syst. Evol. Microbiol.">
        <title>The Global Catalogue of Microorganisms (GCM) 10K type strain sequencing project: providing services to taxonomists for standard genome sequencing and annotation.</title>
        <authorList>
            <consortium name="The Broad Institute Genomics Platform"/>
            <consortium name="The Broad Institute Genome Sequencing Center for Infectious Disease"/>
            <person name="Wu L."/>
            <person name="Ma J."/>
        </authorList>
    </citation>
    <scope>NUCLEOTIDE SEQUENCE [LARGE SCALE GENOMIC DNA]</scope>
    <source>
        <strain evidence="4">KCTC 3913</strain>
    </source>
</reference>
<feature type="transmembrane region" description="Helical" evidence="1">
    <location>
        <begin position="41"/>
        <end position="59"/>
    </location>
</feature>
<dbReference type="Pfam" id="PF04892">
    <property type="entry name" value="VanZ"/>
    <property type="match status" value="1"/>
</dbReference>
<evidence type="ECO:0000313" key="3">
    <source>
        <dbReference type="EMBL" id="MFD2682341.1"/>
    </source>
</evidence>
<protein>
    <submittedName>
        <fullName evidence="3">VanZ family protein</fullName>
    </submittedName>
</protein>
<comment type="caution">
    <text evidence="3">The sequence shown here is derived from an EMBL/GenBank/DDBJ whole genome shotgun (WGS) entry which is preliminary data.</text>
</comment>
<name>A0ABW5RVG6_9BACI</name>
<evidence type="ECO:0000256" key="1">
    <source>
        <dbReference type="SAM" id="Phobius"/>
    </source>
</evidence>
<dbReference type="InterPro" id="IPR053150">
    <property type="entry name" value="Teicoplanin_resist-assoc"/>
</dbReference>